<gene>
    <name evidence="1" type="ORF">TVAG_299990</name>
</gene>
<dbReference type="SUPFAM" id="SSF103657">
    <property type="entry name" value="BAR/IMD domain-like"/>
    <property type="match status" value="1"/>
</dbReference>
<dbReference type="AlphaFoldDB" id="A2FAF2"/>
<evidence type="ECO:0008006" key="3">
    <source>
        <dbReference type="Google" id="ProtNLM"/>
    </source>
</evidence>
<evidence type="ECO:0000313" key="2">
    <source>
        <dbReference type="Proteomes" id="UP000001542"/>
    </source>
</evidence>
<dbReference type="InParanoid" id="A2FAF2"/>
<organism evidence="1 2">
    <name type="scientific">Trichomonas vaginalis (strain ATCC PRA-98 / G3)</name>
    <dbReference type="NCBI Taxonomy" id="412133"/>
    <lineage>
        <taxon>Eukaryota</taxon>
        <taxon>Metamonada</taxon>
        <taxon>Parabasalia</taxon>
        <taxon>Trichomonadida</taxon>
        <taxon>Trichomonadidae</taxon>
        <taxon>Trichomonas</taxon>
    </lineage>
</organism>
<dbReference type="SMR" id="A2FAF2"/>
<dbReference type="EMBL" id="DS113687">
    <property type="protein sequence ID" value="EAX98124.1"/>
    <property type="molecule type" value="Genomic_DNA"/>
</dbReference>
<reference evidence="1" key="2">
    <citation type="journal article" date="2007" name="Science">
        <title>Draft genome sequence of the sexually transmitted pathogen Trichomonas vaginalis.</title>
        <authorList>
            <person name="Carlton J.M."/>
            <person name="Hirt R.P."/>
            <person name="Silva J.C."/>
            <person name="Delcher A.L."/>
            <person name="Schatz M."/>
            <person name="Zhao Q."/>
            <person name="Wortman J.R."/>
            <person name="Bidwell S.L."/>
            <person name="Alsmark U.C.M."/>
            <person name="Besteiro S."/>
            <person name="Sicheritz-Ponten T."/>
            <person name="Noel C.J."/>
            <person name="Dacks J.B."/>
            <person name="Foster P.G."/>
            <person name="Simillion C."/>
            <person name="Van de Peer Y."/>
            <person name="Miranda-Saavedra D."/>
            <person name="Barton G.J."/>
            <person name="Westrop G.D."/>
            <person name="Mueller S."/>
            <person name="Dessi D."/>
            <person name="Fiori P.L."/>
            <person name="Ren Q."/>
            <person name="Paulsen I."/>
            <person name="Zhang H."/>
            <person name="Bastida-Corcuera F.D."/>
            <person name="Simoes-Barbosa A."/>
            <person name="Brown M.T."/>
            <person name="Hayes R.D."/>
            <person name="Mukherjee M."/>
            <person name="Okumura C.Y."/>
            <person name="Schneider R."/>
            <person name="Smith A.J."/>
            <person name="Vanacova S."/>
            <person name="Villalvazo M."/>
            <person name="Haas B.J."/>
            <person name="Pertea M."/>
            <person name="Feldblyum T.V."/>
            <person name="Utterback T.R."/>
            <person name="Shu C.L."/>
            <person name="Osoegawa K."/>
            <person name="de Jong P.J."/>
            <person name="Hrdy I."/>
            <person name="Horvathova L."/>
            <person name="Zubacova Z."/>
            <person name="Dolezal P."/>
            <person name="Malik S.B."/>
            <person name="Logsdon J.M. Jr."/>
            <person name="Henze K."/>
            <person name="Gupta A."/>
            <person name="Wang C.C."/>
            <person name="Dunne R.L."/>
            <person name="Upcroft J.A."/>
            <person name="Upcroft P."/>
            <person name="White O."/>
            <person name="Salzberg S.L."/>
            <person name="Tang P."/>
            <person name="Chiu C.-H."/>
            <person name="Lee Y.-S."/>
            <person name="Embley T.M."/>
            <person name="Coombs G.H."/>
            <person name="Mottram J.C."/>
            <person name="Tachezy J."/>
            <person name="Fraser-Liggett C.M."/>
            <person name="Johnson P.J."/>
        </authorList>
    </citation>
    <scope>NUCLEOTIDE SEQUENCE [LARGE SCALE GENOMIC DNA]</scope>
    <source>
        <strain evidence="1">G3</strain>
    </source>
</reference>
<name>A2FAF2_TRIV3</name>
<dbReference type="Proteomes" id="UP000001542">
    <property type="component" value="Unassembled WGS sequence"/>
</dbReference>
<dbReference type="InterPro" id="IPR027267">
    <property type="entry name" value="AH/BAR_dom_sf"/>
</dbReference>
<keyword evidence="2" id="KW-1185">Reference proteome</keyword>
<dbReference type="RefSeq" id="XP_001311054.1">
    <property type="nucleotide sequence ID" value="XM_001311053.1"/>
</dbReference>
<dbReference type="KEGG" id="tva:4755916"/>
<dbReference type="VEuPathDB" id="TrichDB:TVAG_299990"/>
<evidence type="ECO:0000313" key="1">
    <source>
        <dbReference type="EMBL" id="EAX98124.1"/>
    </source>
</evidence>
<sequence length="235" mass="26735">MQSFWSKTKETLTIGVGTVADMTGAKKLPADTDYTERYITLTKIEEHLKSLMKSLESFATSLENFGDVQAEISNQYVKTFENDKGEFHDYSLQLDNAAKSCKDTIHSSKKLFLATAVSPLEDALKEIDRLKHESDQRKEALILLNSQEQKYNKSVGKGKVGQDDESKLLQRRAEYHKHHHEFITGVDALDKKKDEIFGKALSEYKKQLNLVVSQMQKSFVQELKDVPNFPAVDSK</sequence>
<protein>
    <recommendedName>
        <fullName evidence="3">BAR domain-containing protein</fullName>
    </recommendedName>
</protein>
<reference evidence="1" key="1">
    <citation type="submission" date="2006-10" db="EMBL/GenBank/DDBJ databases">
        <authorList>
            <person name="Amadeo P."/>
            <person name="Zhao Q."/>
            <person name="Wortman J."/>
            <person name="Fraser-Liggett C."/>
            <person name="Carlton J."/>
        </authorList>
    </citation>
    <scope>NUCLEOTIDE SEQUENCE</scope>
    <source>
        <strain evidence="1">G3</strain>
    </source>
</reference>
<dbReference type="Gene3D" id="1.20.1270.60">
    <property type="entry name" value="Arfaptin homology (AH) domain/BAR domain"/>
    <property type="match status" value="1"/>
</dbReference>
<accession>A2FAF2</accession>
<proteinExistence type="predicted"/>
<dbReference type="VEuPathDB" id="TrichDB:TVAGG3_0355650"/>